<keyword evidence="6" id="KW-0347">Helicase</keyword>
<reference evidence="6 8" key="1">
    <citation type="submission" date="2015-10" db="EMBL/GenBank/DDBJ databases">
        <title>A novel member of the family Ruminococcaceae isolated from human faeces.</title>
        <authorList>
            <person name="Shkoporov A.N."/>
            <person name="Chaplin A.V."/>
            <person name="Motuzova O.V."/>
            <person name="Kafarskaia L.I."/>
            <person name="Efimov B.A."/>
        </authorList>
    </citation>
    <scope>NUCLEOTIDE SEQUENCE [LARGE SCALE GENOMIC DNA]</scope>
    <source>
        <strain evidence="6 8">668</strain>
    </source>
</reference>
<comment type="similarity">
    <text evidence="4">Belongs to the helicase family. DinG subfamily.</text>
</comment>
<dbReference type="EMBL" id="VUNJ01000018">
    <property type="protein sequence ID" value="MST93028.1"/>
    <property type="molecule type" value="Genomic_DNA"/>
</dbReference>
<dbReference type="GO" id="GO:0006139">
    <property type="term" value="P:nucleobase-containing compound metabolic process"/>
    <property type="evidence" value="ECO:0007669"/>
    <property type="project" value="InterPro"/>
</dbReference>
<dbReference type="InterPro" id="IPR045028">
    <property type="entry name" value="DinG/Rad3-like"/>
</dbReference>
<protein>
    <submittedName>
        <fullName evidence="7">ATP-dependent DNA helicase</fullName>
    </submittedName>
    <submittedName>
        <fullName evidence="6">Rad3-related DNA helicase</fullName>
    </submittedName>
</protein>
<proteinExistence type="inferred from homology"/>
<sequence length="648" mass="73536">MEQQTSFEKAHAMVEHIFRALLPEHGLMIREAQIMLCHEMLDTLFEGKIALCDAGVGIGKTHAYLAACLLWQRFCPVHLPGTVVISTSSVALQRAIVSEYIPFLSRVLLQAGILEYPICAVVRKGKERFVCEARLAERMAQVRTKTNISRRQAASLRILEKTYDLDEAPGLSGFDRRHVCVPPMCPRNCTMRDFCRYQQYLRESRGAEVVIQICNHNYLLADAVHRQQELRPLLKEHHVLVVDEAHKLPEAARQIYSRSVSWEDMRGVCEALRRERFVSISERLAEKQAVLMASLSRLEHQQEETSVAFELTPERTRALDATIACLRQTAVQLAPYLPGWLLHQLEGMGDTLELFRNQDPWYVLYIQYSHSGTPALCAASRETPVQLARALWASGRPAILTSGTLATGGNFARAEQMLGLEQCGRTKKFVALSPFDYERNCLLYIPKDMPDSRIGTEAEHLARRIEELIIATHGHALVLFTSYSLMGEVHTHLQNRLPFPLLEAWRNGHQAVRLFKNLSNAVLFAAGPCWEGMDFPGDMVSLLVIARLPFPVPDPVSEAERKQYHSLQEYIRAVVLPDMQSKLRQGFGRAIRTETDTCVVAVLDRRAAEGQRYHAAVLEALPKCRLSDSLEDVARFIRERKTLEYFQQ</sequence>
<organism evidence="6 8">
    <name type="scientific">Ruthenibacterium lactatiformans</name>
    <dbReference type="NCBI Taxonomy" id="1550024"/>
    <lineage>
        <taxon>Bacteria</taxon>
        <taxon>Bacillati</taxon>
        <taxon>Bacillota</taxon>
        <taxon>Clostridia</taxon>
        <taxon>Eubacteriales</taxon>
        <taxon>Oscillospiraceae</taxon>
        <taxon>Ruthenibacterium</taxon>
    </lineage>
</organism>
<evidence type="ECO:0000259" key="5">
    <source>
        <dbReference type="PROSITE" id="PS51193"/>
    </source>
</evidence>
<evidence type="ECO:0000313" key="8">
    <source>
        <dbReference type="Proteomes" id="UP000053433"/>
    </source>
</evidence>
<reference evidence="7 9" key="2">
    <citation type="submission" date="2019-08" db="EMBL/GenBank/DDBJ databases">
        <title>In-depth cultivation of the pig gut microbiome towards novel bacterial diversity and tailored functional studies.</title>
        <authorList>
            <person name="Wylensek D."/>
            <person name="Hitch T.C.A."/>
            <person name="Clavel T."/>
        </authorList>
    </citation>
    <scope>NUCLEOTIDE SEQUENCE [LARGE SCALE GENOMIC DNA]</scope>
    <source>
        <strain evidence="7 9">WCA3-601-WT-6J</strain>
    </source>
</reference>
<dbReference type="Proteomes" id="UP000431913">
    <property type="component" value="Unassembled WGS sequence"/>
</dbReference>
<evidence type="ECO:0000256" key="4">
    <source>
        <dbReference type="ARBA" id="ARBA00038058"/>
    </source>
</evidence>
<keyword evidence="2" id="KW-0378">Hydrolase</keyword>
<dbReference type="Pfam" id="PF13307">
    <property type="entry name" value="Helicase_C_2"/>
    <property type="match status" value="1"/>
</dbReference>
<dbReference type="InterPro" id="IPR006555">
    <property type="entry name" value="ATP-dep_Helicase_C"/>
</dbReference>
<gene>
    <name evidence="6" type="ORF">ASJ35_16440</name>
    <name evidence="7" type="ORF">FYJ76_13995</name>
</gene>
<dbReference type="SUPFAM" id="SSF52540">
    <property type="entry name" value="P-loop containing nucleoside triphosphate hydrolases"/>
    <property type="match status" value="1"/>
</dbReference>
<dbReference type="GO" id="GO:0003676">
    <property type="term" value="F:nucleic acid binding"/>
    <property type="evidence" value="ECO:0007669"/>
    <property type="project" value="InterPro"/>
</dbReference>
<name>A0A0W7TMA4_9FIRM</name>
<evidence type="ECO:0000256" key="3">
    <source>
        <dbReference type="ARBA" id="ARBA00022840"/>
    </source>
</evidence>
<dbReference type="RefSeq" id="WP_058723803.1">
    <property type="nucleotide sequence ID" value="NZ_JAETPD010000020.1"/>
</dbReference>
<dbReference type="AlphaFoldDB" id="A0A0W7TMA4"/>
<dbReference type="PROSITE" id="PS51193">
    <property type="entry name" value="HELICASE_ATP_BIND_2"/>
    <property type="match status" value="1"/>
</dbReference>
<accession>A0A0W7TMA4</accession>
<keyword evidence="1" id="KW-0547">Nucleotide-binding</keyword>
<dbReference type="PANTHER" id="PTHR11472">
    <property type="entry name" value="DNA REPAIR DEAD HELICASE RAD3/XP-D SUBFAMILY MEMBER"/>
    <property type="match status" value="1"/>
</dbReference>
<dbReference type="EMBL" id="LMUA01000035">
    <property type="protein sequence ID" value="KUE74936.1"/>
    <property type="molecule type" value="Genomic_DNA"/>
</dbReference>
<dbReference type="PANTHER" id="PTHR11472:SF34">
    <property type="entry name" value="REGULATOR OF TELOMERE ELONGATION HELICASE 1"/>
    <property type="match status" value="1"/>
</dbReference>
<dbReference type="InterPro" id="IPR014013">
    <property type="entry name" value="Helic_SF1/SF2_ATP-bd_DinG/Rad3"/>
</dbReference>
<evidence type="ECO:0000256" key="2">
    <source>
        <dbReference type="ARBA" id="ARBA00022801"/>
    </source>
</evidence>
<evidence type="ECO:0000313" key="6">
    <source>
        <dbReference type="EMBL" id="KUE74936.1"/>
    </source>
</evidence>
<dbReference type="InterPro" id="IPR027417">
    <property type="entry name" value="P-loop_NTPase"/>
</dbReference>
<keyword evidence="3" id="KW-0067">ATP-binding</keyword>
<comment type="caution">
    <text evidence="6">The sequence shown here is derived from an EMBL/GenBank/DDBJ whole genome shotgun (WGS) entry which is preliminary data.</text>
</comment>
<dbReference type="GO" id="GO:0005524">
    <property type="term" value="F:ATP binding"/>
    <property type="evidence" value="ECO:0007669"/>
    <property type="project" value="UniProtKB-KW"/>
</dbReference>
<evidence type="ECO:0000256" key="1">
    <source>
        <dbReference type="ARBA" id="ARBA00022741"/>
    </source>
</evidence>
<evidence type="ECO:0000313" key="7">
    <source>
        <dbReference type="EMBL" id="MST93028.1"/>
    </source>
</evidence>
<dbReference type="Proteomes" id="UP000053433">
    <property type="component" value="Unassembled WGS sequence"/>
</dbReference>
<evidence type="ECO:0000313" key="9">
    <source>
        <dbReference type="Proteomes" id="UP000431913"/>
    </source>
</evidence>
<dbReference type="GO" id="GO:0003678">
    <property type="term" value="F:DNA helicase activity"/>
    <property type="evidence" value="ECO:0007669"/>
    <property type="project" value="TreeGrafter"/>
</dbReference>
<dbReference type="GO" id="GO:0016818">
    <property type="term" value="F:hydrolase activity, acting on acid anhydrides, in phosphorus-containing anhydrides"/>
    <property type="evidence" value="ECO:0007669"/>
    <property type="project" value="InterPro"/>
</dbReference>
<dbReference type="SMART" id="SM00491">
    <property type="entry name" value="HELICc2"/>
    <property type="match status" value="1"/>
</dbReference>
<feature type="domain" description="Helicase ATP-binding" evidence="5">
    <location>
        <begin position="19"/>
        <end position="318"/>
    </location>
</feature>
<dbReference type="Gene3D" id="3.40.50.300">
    <property type="entry name" value="P-loop containing nucleotide triphosphate hydrolases"/>
    <property type="match status" value="2"/>
</dbReference>